<evidence type="ECO:0000256" key="1">
    <source>
        <dbReference type="ARBA" id="ARBA00009981"/>
    </source>
</evidence>
<comment type="similarity">
    <text evidence="1 2">Belongs to the phD/YefM antitoxin family.</text>
</comment>
<evidence type="ECO:0000256" key="2">
    <source>
        <dbReference type="RuleBase" id="RU362080"/>
    </source>
</evidence>
<dbReference type="InterPro" id="IPR006442">
    <property type="entry name" value="Antitoxin_Phd/YefM"/>
</dbReference>
<dbReference type="NCBIfam" id="TIGR01552">
    <property type="entry name" value="phd_fam"/>
    <property type="match status" value="1"/>
</dbReference>
<keyword evidence="4" id="KW-1185">Reference proteome</keyword>
<dbReference type="Proteomes" id="UP001385809">
    <property type="component" value="Unassembled WGS sequence"/>
</dbReference>
<dbReference type="SUPFAM" id="SSF143120">
    <property type="entry name" value="YefM-like"/>
    <property type="match status" value="1"/>
</dbReference>
<dbReference type="Pfam" id="PF02604">
    <property type="entry name" value="PhdYeFM_antitox"/>
    <property type="match status" value="1"/>
</dbReference>
<evidence type="ECO:0000313" key="4">
    <source>
        <dbReference type="Proteomes" id="UP001385809"/>
    </source>
</evidence>
<comment type="caution">
    <text evidence="3">The sequence shown here is derived from an EMBL/GenBank/DDBJ whole genome shotgun (WGS) entry which is preliminary data.</text>
</comment>
<reference evidence="3 4" key="1">
    <citation type="submission" date="2024-03" db="EMBL/GenBank/DDBJ databases">
        <title>Actinomycetospora sp. OC33-EN08, a novel actinomycete isolated from wild orchid (Aerides multiflora).</title>
        <authorList>
            <person name="Suriyachadkun C."/>
        </authorList>
    </citation>
    <scope>NUCLEOTIDE SEQUENCE [LARGE SCALE GENOMIC DNA]</scope>
    <source>
        <strain evidence="3 4">OC33-EN08</strain>
    </source>
</reference>
<dbReference type="InterPro" id="IPR036165">
    <property type="entry name" value="YefM-like_sf"/>
</dbReference>
<protein>
    <recommendedName>
        <fullName evidence="2">Antitoxin</fullName>
    </recommendedName>
</protein>
<dbReference type="RefSeq" id="WP_337692989.1">
    <property type="nucleotide sequence ID" value="NZ_JBBEGN010000001.1"/>
</dbReference>
<name>A0ABU8MGA4_9PSEU</name>
<organism evidence="3 4">
    <name type="scientific">Actinomycetospora aurantiaca</name>
    <dbReference type="NCBI Taxonomy" id="3129233"/>
    <lineage>
        <taxon>Bacteria</taxon>
        <taxon>Bacillati</taxon>
        <taxon>Actinomycetota</taxon>
        <taxon>Actinomycetes</taxon>
        <taxon>Pseudonocardiales</taxon>
        <taxon>Pseudonocardiaceae</taxon>
        <taxon>Actinomycetospora</taxon>
    </lineage>
</organism>
<dbReference type="EMBL" id="JBBEGN010000001">
    <property type="protein sequence ID" value="MEJ2866365.1"/>
    <property type="molecule type" value="Genomic_DNA"/>
</dbReference>
<evidence type="ECO:0000313" key="3">
    <source>
        <dbReference type="EMBL" id="MEJ2866365.1"/>
    </source>
</evidence>
<accession>A0ABU8MGA4</accession>
<comment type="function">
    <text evidence="2">Antitoxin component of a type II toxin-antitoxin (TA) system.</text>
</comment>
<gene>
    <name evidence="3" type="ORF">WCD74_01225</name>
</gene>
<proteinExistence type="inferred from homology"/>
<dbReference type="Gene3D" id="3.40.1620.10">
    <property type="entry name" value="YefM-like domain"/>
    <property type="match status" value="1"/>
</dbReference>
<sequence length="91" mass="10385">MADAIGQQELRNDSASIMRRVEQGESFVITRNGRPVADLVPHWLPRERGQRTIGELQALFRQLPPVDAERWSVERERADQTFGDDCPADQP</sequence>